<dbReference type="Proteomes" id="UP000315925">
    <property type="component" value="Chromosome"/>
</dbReference>
<dbReference type="SUPFAM" id="SSF89360">
    <property type="entry name" value="HesB-like domain"/>
    <property type="match status" value="1"/>
</dbReference>
<sequence length="120" mass="12848">MNKEVSFTRGSEKLCQITEKAALRLKEILEQSGRQSGALRISVVGGGCAGLQYEMDIVDGPEAKDILIDSKGVKLIVDPKSALFLSGSILDYSEDLLNQGFVVKNPNAVSHCSCGKSFAI</sequence>
<dbReference type="PANTHER" id="PTHR43011">
    <property type="entry name" value="IRON-SULFUR CLUSTER ASSEMBLY 2 HOMOLOG, MITOCHONDRIAL"/>
    <property type="match status" value="1"/>
</dbReference>
<dbReference type="STRING" id="1202785.A946_05450"/>
<dbReference type="PANTHER" id="PTHR43011:SF1">
    <property type="entry name" value="IRON-SULFUR CLUSTER ASSEMBLY 2 HOMOLOG, MITOCHONDRIAL"/>
    <property type="match status" value="1"/>
</dbReference>
<keyword evidence="4" id="KW-1185">Reference proteome</keyword>
<dbReference type="InterPro" id="IPR017870">
    <property type="entry name" value="FeS_cluster_insertion_CS"/>
</dbReference>
<organism evidence="3 5">
    <name type="scientific">Methylacidiphilum kamchatkense Kam1</name>
    <dbReference type="NCBI Taxonomy" id="1202785"/>
    <lineage>
        <taxon>Bacteria</taxon>
        <taxon>Pseudomonadati</taxon>
        <taxon>Verrucomicrobiota</taxon>
        <taxon>Methylacidiphilae</taxon>
        <taxon>Methylacidiphilales</taxon>
        <taxon>Methylacidiphilaceae</taxon>
        <taxon>Methylacidiphilum (ex Ratnadevi et al. 2023)</taxon>
    </lineage>
</organism>
<evidence type="ECO:0000259" key="1">
    <source>
        <dbReference type="Pfam" id="PF01521"/>
    </source>
</evidence>
<evidence type="ECO:0000313" key="4">
    <source>
        <dbReference type="Proteomes" id="UP000031594"/>
    </source>
</evidence>
<reference evidence="3" key="2">
    <citation type="journal article" date="2019" name="BMC Genomics">
        <title>Complete genome sequence analysis of the thermoacidophilic verrucomicrobial methanotroph 'Candidatus Methylacidiphilum kamchatkense' strain Kam1 and comparison with its closest relatives.</title>
        <authorList>
            <person name="Kruse T."/>
            <person name="Ratnadevi C.M."/>
            <person name="Erikstad H.A."/>
            <person name="Birkeland N.K."/>
        </authorList>
    </citation>
    <scope>NUCLEOTIDE SEQUENCE</scope>
    <source>
        <strain evidence="3">Kam1</strain>
    </source>
</reference>
<dbReference type="EMBL" id="CP037899">
    <property type="protein sequence ID" value="QDQ41726.1"/>
    <property type="molecule type" value="Genomic_DNA"/>
</dbReference>
<proteinExistence type="predicted"/>
<evidence type="ECO:0000313" key="3">
    <source>
        <dbReference type="EMBL" id="QDQ41726.1"/>
    </source>
</evidence>
<name>A0A0C1RV80_9BACT</name>
<dbReference type="InterPro" id="IPR035903">
    <property type="entry name" value="HesB-like_dom_sf"/>
</dbReference>
<dbReference type="PROSITE" id="PS01152">
    <property type="entry name" value="HESB"/>
    <property type="match status" value="1"/>
</dbReference>
<dbReference type="KEGG" id="mkc:kam1_475"/>
<evidence type="ECO:0000313" key="5">
    <source>
        <dbReference type="Proteomes" id="UP000315925"/>
    </source>
</evidence>
<dbReference type="Pfam" id="PF01521">
    <property type="entry name" value="Fe-S_biosyn"/>
    <property type="match status" value="1"/>
</dbReference>
<feature type="domain" description="Core" evidence="1">
    <location>
        <begin position="16"/>
        <end position="116"/>
    </location>
</feature>
<accession>A0A0C1RV80</accession>
<dbReference type="InterPro" id="IPR000361">
    <property type="entry name" value="ATAP_core_dom"/>
</dbReference>
<dbReference type="GO" id="GO:0005506">
    <property type="term" value="F:iron ion binding"/>
    <property type="evidence" value="ECO:0007669"/>
    <property type="project" value="TreeGrafter"/>
</dbReference>
<protein>
    <submittedName>
        <fullName evidence="3">Iron-sulfur cluster assembly protein</fullName>
    </submittedName>
    <submittedName>
        <fullName evidence="2">[Fe-S]-binding protein</fullName>
    </submittedName>
</protein>
<dbReference type="OrthoDB" id="9801228at2"/>
<dbReference type="NCBIfam" id="TIGR00049">
    <property type="entry name" value="iron-sulfur cluster assembly accessory protein"/>
    <property type="match status" value="1"/>
</dbReference>
<reference evidence="5" key="3">
    <citation type="submission" date="2019-03" db="EMBL/GenBank/DDBJ databases">
        <title>Complete genome of Methylacidiphilum kamchatkense Kam1.</title>
        <authorList>
            <person name="Kruse T."/>
            <person name="Murarilal Ratnadevi C."/>
            <person name="Erikstad H.-A."/>
            <person name="Birkeland N.-K."/>
        </authorList>
    </citation>
    <scope>NUCLEOTIDE SEQUENCE [LARGE SCALE GENOMIC DNA]</scope>
    <source>
        <strain evidence="5">kam1</strain>
    </source>
</reference>
<dbReference type="AlphaFoldDB" id="A0A0C1RV80"/>
<dbReference type="Proteomes" id="UP000031594">
    <property type="component" value="Unassembled WGS sequence"/>
</dbReference>
<dbReference type="Gene3D" id="2.60.300.12">
    <property type="entry name" value="HesB-like domain"/>
    <property type="match status" value="1"/>
</dbReference>
<dbReference type="EMBL" id="JQNX01000003">
    <property type="protein sequence ID" value="KIE58851.1"/>
    <property type="molecule type" value="Genomic_DNA"/>
</dbReference>
<dbReference type="InterPro" id="IPR016092">
    <property type="entry name" value="ATAP"/>
</dbReference>
<reference evidence="2 4" key="1">
    <citation type="submission" date="2014-08" db="EMBL/GenBank/DDBJ databases">
        <title>Methylacidiphilum kamchatkense strain Kam1 draft genome sequence.</title>
        <authorList>
            <person name="Birkeland N.-K."/>
            <person name="Erikstad H.A."/>
        </authorList>
    </citation>
    <scope>NUCLEOTIDE SEQUENCE [LARGE SCALE GENOMIC DNA]</scope>
    <source>
        <strain evidence="2 4">Kam1</strain>
    </source>
</reference>
<dbReference type="RefSeq" id="WP_039721298.1">
    <property type="nucleotide sequence ID" value="NZ_CP037899.1"/>
</dbReference>
<dbReference type="GO" id="GO:0051537">
    <property type="term" value="F:2 iron, 2 sulfur cluster binding"/>
    <property type="evidence" value="ECO:0007669"/>
    <property type="project" value="UniProtKB-ARBA"/>
</dbReference>
<dbReference type="GO" id="GO:0051539">
    <property type="term" value="F:4 iron, 4 sulfur cluster binding"/>
    <property type="evidence" value="ECO:0007669"/>
    <property type="project" value="TreeGrafter"/>
</dbReference>
<dbReference type="GO" id="GO:0016226">
    <property type="term" value="P:iron-sulfur cluster assembly"/>
    <property type="evidence" value="ECO:0007669"/>
    <property type="project" value="InterPro"/>
</dbReference>
<evidence type="ECO:0000313" key="2">
    <source>
        <dbReference type="EMBL" id="KIE58851.1"/>
    </source>
</evidence>
<gene>
    <name evidence="2" type="ORF">A946_05450</name>
    <name evidence="3" type="ORF">kam1_475</name>
</gene>